<dbReference type="InterPro" id="IPR001434">
    <property type="entry name" value="OmcB-like_DUF11"/>
</dbReference>
<dbReference type="EMBL" id="BAABFU010000003">
    <property type="protein sequence ID" value="GAA4352146.1"/>
    <property type="molecule type" value="Genomic_DNA"/>
</dbReference>
<accession>A0ABP8I5Z9</accession>
<dbReference type="InterPro" id="IPR047589">
    <property type="entry name" value="DUF11_rpt"/>
</dbReference>
<evidence type="ECO:0000313" key="3">
    <source>
        <dbReference type="EMBL" id="GAA4352146.1"/>
    </source>
</evidence>
<dbReference type="Proteomes" id="UP001501294">
    <property type="component" value="Unassembled WGS sequence"/>
</dbReference>
<dbReference type="NCBIfam" id="TIGR01451">
    <property type="entry name" value="B_ant_repeat"/>
    <property type="match status" value="1"/>
</dbReference>
<proteinExistence type="predicted"/>
<gene>
    <name evidence="3" type="ORF">GCM10023150_19530</name>
</gene>
<sequence>MLGGGIVKTCKKAFLSLFLMLCVPTAFAGAFFESGRTQLNTTVDSGGWVTVNLQKSYVNPVIIAGNITHNNDNSLSARVRNVTGTSFEIGMQSPCESYNRFNSTTPPPANTCPSSPWLSETVEWIVIEQGTWVFPDGTKVEAYLHETSIVRSNANAALGTDINYSHTYTSAPAVLHTVNTFNDSRWIASSVWAPSANRQSPPTNTGFRIALEGAEAINTHGSESIGWLAIEPGSGTNLGNNYAAGVTAGLDVDRHSDECQNITYGISFSGAPNVVSKHNTMNGINGAWVRDCLNGNNTSFNVHMDEDQVGDIERTGIPEYVAWLAFENGSFGVLEFLRAEKTVTDEDSDGVGGPGEFLTYAVTITNLQDDYAQPNNTTSTAPEFIDTLDSNVSFDSVISASSGTLTYESGANRMEWQGAIPASGTVTLQYRVRVNEDMTICSLSNISNQGQLNMDPIDDVVELGDVDGLNQIIELTDDPTRDDGVDSDGDTLTGDDDSTIISADCLADISVTKDDGAGNYQPGQSSNYTIVITNSGPHSVVGIQVSDTLPTGLSFNGVVTCAITTGVGACGAQSVSGQDYTQTLDLGDDSTATLVIPVTHSSDPADF</sequence>
<feature type="signal peptide" evidence="1">
    <location>
        <begin position="1"/>
        <end position="28"/>
    </location>
</feature>
<name>A0ABP8I5Z9_9GAMM</name>
<evidence type="ECO:0000313" key="4">
    <source>
        <dbReference type="Proteomes" id="UP001501294"/>
    </source>
</evidence>
<keyword evidence="1" id="KW-0732">Signal</keyword>
<feature type="domain" description="DUF11" evidence="2">
    <location>
        <begin position="508"/>
        <end position="599"/>
    </location>
</feature>
<feature type="chain" id="PRO_5046847739" description="DUF11 domain-containing protein" evidence="1">
    <location>
        <begin position="29"/>
        <end position="607"/>
    </location>
</feature>
<evidence type="ECO:0000256" key="1">
    <source>
        <dbReference type="SAM" id="SignalP"/>
    </source>
</evidence>
<dbReference type="Pfam" id="PF01345">
    <property type="entry name" value="DUF11"/>
    <property type="match status" value="1"/>
</dbReference>
<evidence type="ECO:0000259" key="2">
    <source>
        <dbReference type="Pfam" id="PF01345"/>
    </source>
</evidence>
<keyword evidence="4" id="KW-1185">Reference proteome</keyword>
<comment type="caution">
    <text evidence="3">The sequence shown here is derived from an EMBL/GenBank/DDBJ whole genome shotgun (WGS) entry which is preliminary data.</text>
</comment>
<organism evidence="3 4">
    <name type="scientific">Kangiella taiwanensis</name>
    <dbReference type="NCBI Taxonomy" id="1079179"/>
    <lineage>
        <taxon>Bacteria</taxon>
        <taxon>Pseudomonadati</taxon>
        <taxon>Pseudomonadota</taxon>
        <taxon>Gammaproteobacteria</taxon>
        <taxon>Kangiellales</taxon>
        <taxon>Kangiellaceae</taxon>
        <taxon>Kangiella</taxon>
    </lineage>
</organism>
<protein>
    <recommendedName>
        <fullName evidence="2">DUF11 domain-containing protein</fullName>
    </recommendedName>
</protein>
<reference evidence="4" key="1">
    <citation type="journal article" date="2019" name="Int. J. Syst. Evol. Microbiol.">
        <title>The Global Catalogue of Microorganisms (GCM) 10K type strain sequencing project: providing services to taxonomists for standard genome sequencing and annotation.</title>
        <authorList>
            <consortium name="The Broad Institute Genomics Platform"/>
            <consortium name="The Broad Institute Genome Sequencing Center for Infectious Disease"/>
            <person name="Wu L."/>
            <person name="Ma J."/>
        </authorList>
    </citation>
    <scope>NUCLEOTIDE SEQUENCE [LARGE SCALE GENOMIC DNA]</scope>
    <source>
        <strain evidence="4">JCM 17727</strain>
    </source>
</reference>